<keyword evidence="3 9" id="KW-0547">Nucleotide-binding</keyword>
<dbReference type="GO" id="GO:0004831">
    <property type="term" value="F:tyrosine-tRNA ligase activity"/>
    <property type="evidence" value="ECO:0007669"/>
    <property type="project" value="UniProtKB-EC"/>
</dbReference>
<accession>A0A8J2Q1R0</accession>
<dbReference type="GO" id="GO:0006437">
    <property type="term" value="P:tyrosyl-tRNA aminoacylation"/>
    <property type="evidence" value="ECO:0007669"/>
    <property type="project" value="InterPro"/>
</dbReference>
<dbReference type="InterPro" id="IPR001412">
    <property type="entry name" value="aa-tRNA-synth_I_CS"/>
</dbReference>
<dbReference type="CDD" id="cd00805">
    <property type="entry name" value="TyrRS_core"/>
    <property type="match status" value="1"/>
</dbReference>
<evidence type="ECO:0000256" key="5">
    <source>
        <dbReference type="ARBA" id="ARBA00022917"/>
    </source>
</evidence>
<dbReference type="EC" id="6.1.1.1" evidence="1"/>
<dbReference type="NCBIfam" id="TIGR00234">
    <property type="entry name" value="tyrS"/>
    <property type="match status" value="1"/>
</dbReference>
<dbReference type="Proteomes" id="UP000708208">
    <property type="component" value="Unassembled WGS sequence"/>
</dbReference>
<dbReference type="PROSITE" id="PS00178">
    <property type="entry name" value="AA_TRNA_LIGASE_I"/>
    <property type="match status" value="1"/>
</dbReference>
<dbReference type="InterPro" id="IPR002307">
    <property type="entry name" value="Tyr-tRNA-ligase"/>
</dbReference>
<dbReference type="PANTHER" id="PTHR11766">
    <property type="entry name" value="TYROSYL-TRNA SYNTHETASE"/>
    <property type="match status" value="1"/>
</dbReference>
<dbReference type="FunFam" id="1.10.240.10:FF:000001">
    <property type="entry name" value="Tyrosine--tRNA ligase"/>
    <property type="match status" value="1"/>
</dbReference>
<name>A0A8J2Q1R0_9HEXA</name>
<dbReference type="Pfam" id="PF00579">
    <property type="entry name" value="tRNA-synt_1b"/>
    <property type="match status" value="1"/>
</dbReference>
<comment type="similarity">
    <text evidence="9">Belongs to the class-I aminoacyl-tRNA synthetase family.</text>
</comment>
<sequence length="514" mass="57158">MLKFVVGLKPFLYHAFEKGGNEILISIQPTISWSSGPGKTNLKNLEFIPEKFHVAVPRNNSCGPLLGFQCVKSRRFSNRNLLSLEDRGLVSAIFPESRHAFTNLCNGKEQTIYAGFDPTADSLHVGNLAVIMMLLHCQRAGHRVIALIGGATGLVGDPSGKNAERPELDPTLVRENCYKIGKNISTVFENHEKYFWDSKGGKENLPTLKVVNNRDWYESISSLELVGKFGRFFRITDMLSRQSVKSRLDLGEGMSFTEFSYQIFQAYDWYHLHKTFGCNIQIGGNDQMGNMVSGHELISRALKKQVYGLTVPLITSETGNKYGKTAGNAVWLDPVKTSPFDLYQFLVRTADADVKHLLEVFTFKTVQEIESIMKKHMASPEKKYAATKLAEGVTKLVHGEEGLKTAARATEALYSENIEALSSLTIAEVTQIFNNPSSAVGTADLLLEPGTTVLDMALKAGCFKTLNDALRIIEAGGFYLNYQRIKNCQEVIVPGIHILPNHMSLARVGKKNYY</sequence>
<evidence type="ECO:0000256" key="8">
    <source>
        <dbReference type="ARBA" id="ARBA00048248"/>
    </source>
</evidence>
<dbReference type="InterPro" id="IPR024088">
    <property type="entry name" value="Tyr-tRNA-ligase_bac-type"/>
</dbReference>
<dbReference type="GO" id="GO:0005524">
    <property type="term" value="F:ATP binding"/>
    <property type="evidence" value="ECO:0007669"/>
    <property type="project" value="UniProtKB-KW"/>
</dbReference>
<keyword evidence="4 9" id="KW-0067">ATP-binding</keyword>
<evidence type="ECO:0000256" key="1">
    <source>
        <dbReference type="ARBA" id="ARBA00013160"/>
    </source>
</evidence>
<evidence type="ECO:0000256" key="4">
    <source>
        <dbReference type="ARBA" id="ARBA00022840"/>
    </source>
</evidence>
<keyword evidence="5 9" id="KW-0648">Protein biosynthesis</keyword>
<feature type="non-terminal residue" evidence="10">
    <location>
        <position position="1"/>
    </location>
</feature>
<comment type="catalytic activity">
    <reaction evidence="8">
        <text>tRNA(Tyr) + L-tyrosine + ATP = L-tyrosyl-tRNA(Tyr) + AMP + diphosphate + H(+)</text>
        <dbReference type="Rhea" id="RHEA:10220"/>
        <dbReference type="Rhea" id="RHEA-COMP:9706"/>
        <dbReference type="Rhea" id="RHEA-COMP:9707"/>
        <dbReference type="ChEBI" id="CHEBI:15378"/>
        <dbReference type="ChEBI" id="CHEBI:30616"/>
        <dbReference type="ChEBI" id="CHEBI:33019"/>
        <dbReference type="ChEBI" id="CHEBI:58315"/>
        <dbReference type="ChEBI" id="CHEBI:78442"/>
        <dbReference type="ChEBI" id="CHEBI:78536"/>
        <dbReference type="ChEBI" id="CHEBI:456215"/>
        <dbReference type="EC" id="6.1.1.1"/>
    </reaction>
</comment>
<keyword evidence="11" id="KW-1185">Reference proteome</keyword>
<proteinExistence type="inferred from homology"/>
<evidence type="ECO:0000256" key="2">
    <source>
        <dbReference type="ARBA" id="ARBA00022598"/>
    </source>
</evidence>
<comment type="caution">
    <text evidence="10">The sequence shown here is derived from an EMBL/GenBank/DDBJ whole genome shotgun (WGS) entry which is preliminary data.</text>
</comment>
<reference evidence="10" key="1">
    <citation type="submission" date="2021-06" db="EMBL/GenBank/DDBJ databases">
        <authorList>
            <person name="Hodson N. C."/>
            <person name="Mongue J. A."/>
            <person name="Jaron S. K."/>
        </authorList>
    </citation>
    <scope>NUCLEOTIDE SEQUENCE</scope>
</reference>
<dbReference type="FunFam" id="3.40.50.620:FF:000107">
    <property type="entry name" value="Tyrosine--tRNA ligase"/>
    <property type="match status" value="1"/>
</dbReference>
<evidence type="ECO:0000313" key="11">
    <source>
        <dbReference type="Proteomes" id="UP000708208"/>
    </source>
</evidence>
<gene>
    <name evidence="10" type="ORF">AFUS01_LOCUS46227</name>
</gene>
<dbReference type="EMBL" id="CAJVCH010571266">
    <property type="protein sequence ID" value="CAG7837057.1"/>
    <property type="molecule type" value="Genomic_DNA"/>
</dbReference>
<keyword evidence="6 9" id="KW-0030">Aminoacyl-tRNA synthetase</keyword>
<evidence type="ECO:0000256" key="9">
    <source>
        <dbReference type="RuleBase" id="RU363036"/>
    </source>
</evidence>
<dbReference type="PANTHER" id="PTHR11766:SF0">
    <property type="entry name" value="TYROSINE--TRNA LIGASE, MITOCHONDRIAL"/>
    <property type="match status" value="1"/>
</dbReference>
<protein>
    <recommendedName>
        <fullName evidence="1">tyrosine--tRNA ligase</fullName>
        <ecNumber evidence="1">6.1.1.1</ecNumber>
    </recommendedName>
    <alternativeName>
        <fullName evidence="7">Tyrosyl-tRNA synthetase</fullName>
    </alternativeName>
</protein>
<evidence type="ECO:0000256" key="7">
    <source>
        <dbReference type="ARBA" id="ARBA00033323"/>
    </source>
</evidence>
<dbReference type="GO" id="GO:0005829">
    <property type="term" value="C:cytosol"/>
    <property type="evidence" value="ECO:0007669"/>
    <property type="project" value="TreeGrafter"/>
</dbReference>
<dbReference type="GO" id="GO:0005739">
    <property type="term" value="C:mitochondrion"/>
    <property type="evidence" value="ECO:0007669"/>
    <property type="project" value="TreeGrafter"/>
</dbReference>
<dbReference type="AlphaFoldDB" id="A0A8J2Q1R0"/>
<dbReference type="InterPro" id="IPR002305">
    <property type="entry name" value="aa-tRNA-synth_Ic"/>
</dbReference>
<keyword evidence="2 9" id="KW-0436">Ligase</keyword>
<evidence type="ECO:0000256" key="6">
    <source>
        <dbReference type="ARBA" id="ARBA00023146"/>
    </source>
</evidence>
<dbReference type="OrthoDB" id="337870at2759"/>
<evidence type="ECO:0000313" key="10">
    <source>
        <dbReference type="EMBL" id="CAG7837057.1"/>
    </source>
</evidence>
<organism evidence="10 11">
    <name type="scientific">Allacma fusca</name>
    <dbReference type="NCBI Taxonomy" id="39272"/>
    <lineage>
        <taxon>Eukaryota</taxon>
        <taxon>Metazoa</taxon>
        <taxon>Ecdysozoa</taxon>
        <taxon>Arthropoda</taxon>
        <taxon>Hexapoda</taxon>
        <taxon>Collembola</taxon>
        <taxon>Symphypleona</taxon>
        <taxon>Sminthuridae</taxon>
        <taxon>Allacma</taxon>
    </lineage>
</organism>
<evidence type="ECO:0000256" key="3">
    <source>
        <dbReference type="ARBA" id="ARBA00022741"/>
    </source>
</evidence>